<sequence>MWSISRLCTCLYFASTAWTWQHIFTEPESTSCHSACFTTDVSAFKTVKSPIWLSTSPLDSFERSKMSAVNDTAWEHWYFEGVSEAGDMFVTSFARDPSYKLFGQGVLRLELRFSWANGTSFGLVEAVKISRVEDCCGEVFGTWSSPEKTFAFRISADLKTAVVELNSPTVQGKVELESFGPSRYPDGETWPSRTASTQLSPHLHFTESIVAAEAKVDVTVAGSRLKFSGFGGHNHFWAAFDWFTIVLGWRLVRGVAGPYAFSIWHPVSKINFGVEYQSAMLLKDGKPIFTAYGPLNKTSTAATNHLIIGKKYGGAVHSEFLDPNSAWTLDFIAPETGERWWFDLEHKKLGMDVGLGAASSAAYFVEHVRGGEIDGEQYSGYAVAEQAFFPEVMGLDFMYRVWSYFLLETKATVLGSLWSVSQAVFSEGISMVTWKAFGR</sequence>
<evidence type="ECO:0000256" key="3">
    <source>
        <dbReference type="SAM" id="SignalP"/>
    </source>
</evidence>
<gene>
    <name evidence="6" type="ORF">PAC_08242</name>
</gene>
<dbReference type="EMBL" id="FJOG01000011">
    <property type="protein sequence ID" value="CZR58350.1"/>
    <property type="molecule type" value="Genomic_DNA"/>
</dbReference>
<dbReference type="Pfam" id="PF22903">
    <property type="entry name" value="DA_C"/>
    <property type="match status" value="1"/>
</dbReference>
<dbReference type="SUPFAM" id="SSF159245">
    <property type="entry name" value="AttH-like"/>
    <property type="match status" value="1"/>
</dbReference>
<accession>A0A1L7X008</accession>
<dbReference type="SMR" id="A0A1L7X008"/>
<evidence type="ECO:0008006" key="8">
    <source>
        <dbReference type="Google" id="ProtNLM"/>
    </source>
</evidence>
<organism evidence="6 7">
    <name type="scientific">Phialocephala subalpina</name>
    <dbReference type="NCBI Taxonomy" id="576137"/>
    <lineage>
        <taxon>Eukaryota</taxon>
        <taxon>Fungi</taxon>
        <taxon>Dikarya</taxon>
        <taxon>Ascomycota</taxon>
        <taxon>Pezizomycotina</taxon>
        <taxon>Leotiomycetes</taxon>
        <taxon>Helotiales</taxon>
        <taxon>Mollisiaceae</taxon>
        <taxon>Phialocephala</taxon>
        <taxon>Phialocephala fortinii species complex</taxon>
    </lineage>
</organism>
<dbReference type="InterPro" id="IPR054499">
    <property type="entry name" value="DA_C"/>
</dbReference>
<dbReference type="Pfam" id="PF24137">
    <property type="entry name" value="DA_N"/>
    <property type="match status" value="1"/>
</dbReference>
<feature type="domain" description="Diels-Alderase N-terminal" evidence="5">
    <location>
        <begin position="65"/>
        <end position="237"/>
    </location>
</feature>
<evidence type="ECO:0000313" key="6">
    <source>
        <dbReference type="EMBL" id="CZR58350.1"/>
    </source>
</evidence>
<feature type="domain" description="Diels-Alderase C-terminal" evidence="4">
    <location>
        <begin position="241"/>
        <end position="387"/>
    </location>
</feature>
<dbReference type="STRING" id="576137.A0A1L7X008"/>
<evidence type="ECO:0000259" key="4">
    <source>
        <dbReference type="Pfam" id="PF22903"/>
    </source>
</evidence>
<dbReference type="GO" id="GO:0016853">
    <property type="term" value="F:isomerase activity"/>
    <property type="evidence" value="ECO:0007669"/>
    <property type="project" value="UniProtKB-KW"/>
</dbReference>
<feature type="chain" id="PRO_5012634572" description="AttH domain-containing protein" evidence="3">
    <location>
        <begin position="20"/>
        <end position="439"/>
    </location>
</feature>
<dbReference type="OrthoDB" id="5344254at2759"/>
<dbReference type="Proteomes" id="UP000184330">
    <property type="component" value="Unassembled WGS sequence"/>
</dbReference>
<feature type="signal peptide" evidence="3">
    <location>
        <begin position="1"/>
        <end position="19"/>
    </location>
</feature>
<reference evidence="6 7" key="1">
    <citation type="submission" date="2016-03" db="EMBL/GenBank/DDBJ databases">
        <authorList>
            <person name="Ploux O."/>
        </authorList>
    </citation>
    <scope>NUCLEOTIDE SEQUENCE [LARGE SCALE GENOMIC DNA]</scope>
    <source>
        <strain evidence="6 7">UAMH 11012</strain>
    </source>
</reference>
<proteinExistence type="inferred from homology"/>
<comment type="similarity">
    <text evidence="2">Belongs to the Diels-Alderase family.</text>
</comment>
<evidence type="ECO:0000256" key="1">
    <source>
        <dbReference type="ARBA" id="ARBA00023235"/>
    </source>
</evidence>
<evidence type="ECO:0000313" key="7">
    <source>
        <dbReference type="Proteomes" id="UP000184330"/>
    </source>
</evidence>
<dbReference type="AlphaFoldDB" id="A0A1L7X008"/>
<keyword evidence="3" id="KW-0732">Signal</keyword>
<dbReference type="InterPro" id="IPR056402">
    <property type="entry name" value="DA_N"/>
</dbReference>
<evidence type="ECO:0000259" key="5">
    <source>
        <dbReference type="Pfam" id="PF24137"/>
    </source>
</evidence>
<keyword evidence="1" id="KW-0413">Isomerase</keyword>
<protein>
    <recommendedName>
        <fullName evidence="8">AttH domain-containing protein</fullName>
    </recommendedName>
</protein>
<keyword evidence="7" id="KW-1185">Reference proteome</keyword>
<evidence type="ECO:0000256" key="2">
    <source>
        <dbReference type="ARBA" id="ARBA00046325"/>
    </source>
</evidence>
<name>A0A1L7X008_9HELO</name>